<dbReference type="Proteomes" id="UP001595821">
    <property type="component" value="Unassembled WGS sequence"/>
</dbReference>
<dbReference type="RefSeq" id="WP_246973281.1">
    <property type="nucleotide sequence ID" value="NZ_CP095397.1"/>
</dbReference>
<name>A0ABD5P616_9EURY</name>
<dbReference type="EMBL" id="JBHSDJ010000133">
    <property type="protein sequence ID" value="MFC4249598.1"/>
    <property type="molecule type" value="Genomic_DNA"/>
</dbReference>
<protein>
    <recommendedName>
        <fullName evidence="4">Twin-arginine translocation signal domain-containing protein</fullName>
    </recommendedName>
</protein>
<evidence type="ECO:0000313" key="2">
    <source>
        <dbReference type="EMBL" id="MFC4249598.1"/>
    </source>
</evidence>
<dbReference type="AlphaFoldDB" id="A0ABD5P616"/>
<accession>A0ABD5P616</accession>
<reference evidence="2 3" key="1">
    <citation type="journal article" date="2014" name="Int. J. Syst. Evol. Microbiol.">
        <title>Complete genome sequence of Corynebacterium casei LMG S-19264T (=DSM 44701T), isolated from a smear-ripened cheese.</title>
        <authorList>
            <consortium name="US DOE Joint Genome Institute (JGI-PGF)"/>
            <person name="Walter F."/>
            <person name="Albersmeier A."/>
            <person name="Kalinowski J."/>
            <person name="Ruckert C."/>
        </authorList>
    </citation>
    <scope>NUCLEOTIDE SEQUENCE [LARGE SCALE GENOMIC DNA]</scope>
    <source>
        <strain evidence="2 3">IBRC-M 10912</strain>
    </source>
</reference>
<evidence type="ECO:0000256" key="1">
    <source>
        <dbReference type="SAM" id="MobiDB-lite"/>
    </source>
</evidence>
<proteinExistence type="predicted"/>
<comment type="caution">
    <text evidence="2">The sequence shown here is derived from an EMBL/GenBank/DDBJ whole genome shotgun (WGS) entry which is preliminary data.</text>
</comment>
<dbReference type="GeneID" id="71853409"/>
<gene>
    <name evidence="2" type="ORF">ACFOZ7_22145</name>
</gene>
<organism evidence="2 3">
    <name type="scientific">Natribaculum luteum</name>
    <dbReference type="NCBI Taxonomy" id="1586232"/>
    <lineage>
        <taxon>Archaea</taxon>
        <taxon>Methanobacteriati</taxon>
        <taxon>Methanobacteriota</taxon>
        <taxon>Stenosarchaea group</taxon>
        <taxon>Halobacteria</taxon>
        <taxon>Halobacteriales</taxon>
        <taxon>Natrialbaceae</taxon>
        <taxon>Natribaculum</taxon>
    </lineage>
</organism>
<feature type="region of interest" description="Disordered" evidence="1">
    <location>
        <begin position="21"/>
        <end position="62"/>
    </location>
</feature>
<evidence type="ECO:0000313" key="3">
    <source>
        <dbReference type="Proteomes" id="UP001595821"/>
    </source>
</evidence>
<feature type="compositionally biased region" description="Acidic residues" evidence="1">
    <location>
        <begin position="27"/>
        <end position="39"/>
    </location>
</feature>
<dbReference type="PROSITE" id="PS51257">
    <property type="entry name" value="PROKAR_LIPOPROTEIN"/>
    <property type="match status" value="1"/>
</dbReference>
<sequence>MSGLTRRRVLAATGVAATGAIAGCLGGDDDENGGGDDGVDNSTDGADEQISGTDDSADGEDETRTTVLGDVSIENLDDSAHTIDVLVQFENEIEHWSTHEIQADGEGVTLERDWPTTGGEFRLTVRLDGAQLTQVTPEKWNHPDCLNLLVLVTRDGTLSVPGSTDGGACTAGGDGE</sequence>
<evidence type="ECO:0008006" key="4">
    <source>
        <dbReference type="Google" id="ProtNLM"/>
    </source>
</evidence>